<evidence type="ECO:0000256" key="2">
    <source>
        <dbReference type="SAM" id="Phobius"/>
    </source>
</evidence>
<name>A0A5B7H4M7_PORTR</name>
<protein>
    <submittedName>
        <fullName evidence="4">Uncharacterized protein</fullName>
    </submittedName>
</protein>
<reference evidence="4 5" key="1">
    <citation type="submission" date="2019-05" db="EMBL/GenBank/DDBJ databases">
        <title>Another draft genome of Portunus trituberculatus and its Hox gene families provides insights of decapod evolution.</title>
        <authorList>
            <person name="Jeong J.-H."/>
            <person name="Song I."/>
            <person name="Kim S."/>
            <person name="Choi T."/>
            <person name="Kim D."/>
            <person name="Ryu S."/>
            <person name="Kim W."/>
        </authorList>
    </citation>
    <scope>NUCLEOTIDE SEQUENCE [LARGE SCALE GENOMIC DNA]</scope>
    <source>
        <tissue evidence="4">Muscle</tissue>
    </source>
</reference>
<keyword evidence="2" id="KW-1133">Transmembrane helix</keyword>
<sequence>MHFHVLRLLTLSGFVNLARATPDPQQKFPEDFYSGSNAELPQPTEEVSTSPFLDDHVEDFETSPVQTSAALQSNVDLRVLYDSLLNASRDPHIARQHQGLAGYTRTLFHAAGSARSLSVSYHLLWIIICGAVAVVKRLSWFFILWCMNHLKQLRLMVVAQQCQKCSVVLRGVVVCSRMLFVVP</sequence>
<dbReference type="OrthoDB" id="10002959at2759"/>
<keyword evidence="2" id="KW-0812">Transmembrane</keyword>
<evidence type="ECO:0000313" key="4">
    <source>
        <dbReference type="EMBL" id="MPC63804.1"/>
    </source>
</evidence>
<dbReference type="EMBL" id="VSRR010021298">
    <property type="protein sequence ID" value="MPC63804.1"/>
    <property type="molecule type" value="Genomic_DNA"/>
</dbReference>
<feature type="compositionally biased region" description="Polar residues" evidence="1">
    <location>
        <begin position="34"/>
        <end position="48"/>
    </location>
</feature>
<keyword evidence="2" id="KW-0472">Membrane</keyword>
<proteinExistence type="predicted"/>
<feature type="region of interest" description="Disordered" evidence="1">
    <location>
        <begin position="26"/>
        <end position="48"/>
    </location>
</feature>
<keyword evidence="3" id="KW-0732">Signal</keyword>
<feature type="signal peptide" evidence="3">
    <location>
        <begin position="1"/>
        <end position="20"/>
    </location>
</feature>
<feature type="transmembrane region" description="Helical" evidence="2">
    <location>
        <begin position="123"/>
        <end position="146"/>
    </location>
</feature>
<evidence type="ECO:0000256" key="3">
    <source>
        <dbReference type="SAM" id="SignalP"/>
    </source>
</evidence>
<keyword evidence="5" id="KW-1185">Reference proteome</keyword>
<evidence type="ECO:0000256" key="1">
    <source>
        <dbReference type="SAM" id="MobiDB-lite"/>
    </source>
</evidence>
<feature type="chain" id="PRO_5023050928" evidence="3">
    <location>
        <begin position="21"/>
        <end position="183"/>
    </location>
</feature>
<dbReference type="Proteomes" id="UP000324222">
    <property type="component" value="Unassembled WGS sequence"/>
</dbReference>
<evidence type="ECO:0000313" key="5">
    <source>
        <dbReference type="Proteomes" id="UP000324222"/>
    </source>
</evidence>
<accession>A0A5B7H4M7</accession>
<comment type="caution">
    <text evidence="4">The sequence shown here is derived from an EMBL/GenBank/DDBJ whole genome shotgun (WGS) entry which is preliminary data.</text>
</comment>
<organism evidence="4 5">
    <name type="scientific">Portunus trituberculatus</name>
    <name type="common">Swimming crab</name>
    <name type="synonym">Neptunus trituberculatus</name>
    <dbReference type="NCBI Taxonomy" id="210409"/>
    <lineage>
        <taxon>Eukaryota</taxon>
        <taxon>Metazoa</taxon>
        <taxon>Ecdysozoa</taxon>
        <taxon>Arthropoda</taxon>
        <taxon>Crustacea</taxon>
        <taxon>Multicrustacea</taxon>
        <taxon>Malacostraca</taxon>
        <taxon>Eumalacostraca</taxon>
        <taxon>Eucarida</taxon>
        <taxon>Decapoda</taxon>
        <taxon>Pleocyemata</taxon>
        <taxon>Brachyura</taxon>
        <taxon>Eubrachyura</taxon>
        <taxon>Portunoidea</taxon>
        <taxon>Portunidae</taxon>
        <taxon>Portuninae</taxon>
        <taxon>Portunus</taxon>
    </lineage>
</organism>
<gene>
    <name evidence="4" type="ORF">E2C01_057910</name>
</gene>
<dbReference type="AlphaFoldDB" id="A0A5B7H4M7"/>